<keyword evidence="2" id="KW-1185">Reference proteome</keyword>
<evidence type="ECO:0000313" key="1">
    <source>
        <dbReference type="EMBL" id="GIY21684.1"/>
    </source>
</evidence>
<comment type="caution">
    <text evidence="1">The sequence shown here is derived from an EMBL/GenBank/DDBJ whole genome shotgun (WGS) entry which is preliminary data.</text>
</comment>
<name>A0AAV4RM60_CAEEX</name>
<evidence type="ECO:0008006" key="3">
    <source>
        <dbReference type="Google" id="ProtNLM"/>
    </source>
</evidence>
<reference evidence="1 2" key="1">
    <citation type="submission" date="2021-06" db="EMBL/GenBank/DDBJ databases">
        <title>Caerostris extrusa draft genome.</title>
        <authorList>
            <person name="Kono N."/>
            <person name="Arakawa K."/>
        </authorList>
    </citation>
    <scope>NUCLEOTIDE SEQUENCE [LARGE SCALE GENOMIC DNA]</scope>
</reference>
<sequence length="104" mass="12122">MDGIYKIAGVCCEQNGLKEKRKCVCFQLLKSCPAQPIRSHFFEGGRDRSWTFYLELEWGIGPPGYQTLGKVYSGYQRKRLDRCGKIKPLKQEAKRHLRQLELEL</sequence>
<dbReference type="AlphaFoldDB" id="A0AAV4RM60"/>
<organism evidence="1 2">
    <name type="scientific">Caerostris extrusa</name>
    <name type="common">Bark spider</name>
    <name type="synonym">Caerostris bankana</name>
    <dbReference type="NCBI Taxonomy" id="172846"/>
    <lineage>
        <taxon>Eukaryota</taxon>
        <taxon>Metazoa</taxon>
        <taxon>Ecdysozoa</taxon>
        <taxon>Arthropoda</taxon>
        <taxon>Chelicerata</taxon>
        <taxon>Arachnida</taxon>
        <taxon>Araneae</taxon>
        <taxon>Araneomorphae</taxon>
        <taxon>Entelegynae</taxon>
        <taxon>Araneoidea</taxon>
        <taxon>Araneidae</taxon>
        <taxon>Caerostris</taxon>
    </lineage>
</organism>
<accession>A0AAV4RM60</accession>
<evidence type="ECO:0000313" key="2">
    <source>
        <dbReference type="Proteomes" id="UP001054945"/>
    </source>
</evidence>
<dbReference type="EMBL" id="BPLR01008049">
    <property type="protein sequence ID" value="GIY21684.1"/>
    <property type="molecule type" value="Genomic_DNA"/>
</dbReference>
<proteinExistence type="predicted"/>
<protein>
    <recommendedName>
        <fullName evidence="3">LAGLIDADG homing endonuclease</fullName>
    </recommendedName>
</protein>
<dbReference type="Proteomes" id="UP001054945">
    <property type="component" value="Unassembled WGS sequence"/>
</dbReference>
<gene>
    <name evidence="1" type="ORF">CEXT_121411</name>
</gene>